<comment type="subcellular location">
    <subcellularLocation>
        <location evidence="1">Cell outer membrane</location>
    </subcellularLocation>
</comment>
<reference evidence="5" key="1">
    <citation type="submission" date="2018-09" db="EMBL/GenBank/DDBJ databases">
        <title>Chryseolinea sp. KIS68-18 isolated from soil.</title>
        <authorList>
            <person name="Weon H.-Y."/>
            <person name="Kwon S.-W."/>
            <person name="Lee S.A."/>
        </authorList>
    </citation>
    <scope>NUCLEOTIDE SEQUENCE [LARGE SCALE GENOMIC DNA]</scope>
    <source>
        <strain evidence="5">KIS68-18</strain>
    </source>
</reference>
<evidence type="ECO:0000313" key="4">
    <source>
        <dbReference type="EMBL" id="AYB30957.1"/>
    </source>
</evidence>
<evidence type="ECO:0000313" key="5">
    <source>
        <dbReference type="Proteomes" id="UP000266183"/>
    </source>
</evidence>
<dbReference type="Gene3D" id="2.40.170.20">
    <property type="entry name" value="TonB-dependent receptor, beta-barrel domain"/>
    <property type="match status" value="1"/>
</dbReference>
<keyword evidence="3" id="KW-0998">Cell outer membrane</keyword>
<dbReference type="KEGG" id="chk:D4L85_10365"/>
<dbReference type="Pfam" id="PF13715">
    <property type="entry name" value="CarbopepD_reg_2"/>
    <property type="match status" value="1"/>
</dbReference>
<dbReference type="GO" id="GO:0009279">
    <property type="term" value="C:cell outer membrane"/>
    <property type="evidence" value="ECO:0007669"/>
    <property type="project" value="UniProtKB-SubCell"/>
</dbReference>
<evidence type="ECO:0000256" key="1">
    <source>
        <dbReference type="ARBA" id="ARBA00004442"/>
    </source>
</evidence>
<dbReference type="InterPro" id="IPR008969">
    <property type="entry name" value="CarboxyPept-like_regulatory"/>
</dbReference>
<accession>A0A385SL19</accession>
<proteinExistence type="predicted"/>
<dbReference type="SUPFAM" id="SSF56935">
    <property type="entry name" value="Porins"/>
    <property type="match status" value="1"/>
</dbReference>
<dbReference type="SUPFAM" id="SSF49464">
    <property type="entry name" value="Carboxypeptidase regulatory domain-like"/>
    <property type="match status" value="1"/>
</dbReference>
<keyword evidence="2" id="KW-0472">Membrane</keyword>
<dbReference type="AlphaFoldDB" id="A0A385SL19"/>
<dbReference type="Gene3D" id="2.170.130.10">
    <property type="entry name" value="TonB-dependent receptor, plug domain"/>
    <property type="match status" value="1"/>
</dbReference>
<dbReference type="Gene3D" id="2.60.40.1120">
    <property type="entry name" value="Carboxypeptidase-like, regulatory domain"/>
    <property type="match status" value="1"/>
</dbReference>
<sequence length="888" mass="99395">MHQKATKKIIMRYCIFIWLLISATTINTFAQRDTVTLNLKNVPIAHVIEAIKKQTLYRFSYDVELETLLKEKKVTVTATRQSVVQLLPVIFDPAGIAYKVIDDNILLSKKNSEPEAIQSHKTLIQTVKGKVIDKESKVPLIGVSIVLINSQPLLGAVSDANGMFSFKVPVGRQSLKFTYVGYEEFTASDLSVISGKETLLNIEMRESVMQMNEVVVKADQDKDLPLNSMATVSARQITTEDASRYAAGYNDPARMVSAFAGVMATNDSRNSIVIRGNSPLGLLWKLEGIEIPNPNHFNNGQGDGGGVFSIISSDVLANSDFFTGAFPGEYGNSTSGILDLNLRKGNADKREYGIQVGMIGSQISLEGPLGRDHKISYLFNYRYGNLQFLNNLGLLGLDEGQKPPIFQDVNFNIHFDTQKAGTISLFGIGGISSTGELNLRDYQNEDHKMGVVGMKHMITLPNNKTFLKTIVSVADQYDRLEEGNLKNDEREMTDSSTYSYPAIRAATTINHKLNAQHTLRAGLIYSHLFFNIYGKQFDPPSIDADGNQHPGISRVAVDQKGTTGFAQAFFEWKYRVTNTFEINSGIHNTLFLLNHNYSLEPRLGLKWQASTRSSFSYGFGLHSKVEPISVYFSQATAPDGTTADNKNLKLTKAMHHVIGYDLSIWQDLRLKIEAYYQYLYAVPVTANPGSTYSRINSEYGIPDSTLVNDGTGYNKGIEVTLEKFYANRYYFLVTGSLFDSKYKPANGQTYNTYFNSKYQANLLVGKDFKVGRSGQNIFSINFKTLTRGGFRYTPKQMGTTPSGQHYLYSVASDTYTQQMPYYLRFDFGLKYRRNNPRYSWIISLDIQNLTNRKNVISYESMIGPNNQIVPNPDTGIGIIPVLNFKVEF</sequence>
<keyword evidence="5" id="KW-1185">Reference proteome</keyword>
<gene>
    <name evidence="4" type="ORF">D4L85_10365</name>
</gene>
<dbReference type="InterPro" id="IPR037066">
    <property type="entry name" value="Plug_dom_sf"/>
</dbReference>
<protein>
    <submittedName>
        <fullName evidence="4">TonB-dependent receptor</fullName>
    </submittedName>
</protein>
<organism evidence="4 5">
    <name type="scientific">Chryseolinea soli</name>
    <dbReference type="NCBI Taxonomy" id="2321403"/>
    <lineage>
        <taxon>Bacteria</taxon>
        <taxon>Pseudomonadati</taxon>
        <taxon>Bacteroidota</taxon>
        <taxon>Cytophagia</taxon>
        <taxon>Cytophagales</taxon>
        <taxon>Fulvivirgaceae</taxon>
        <taxon>Chryseolinea</taxon>
    </lineage>
</organism>
<name>A0A385SL19_9BACT</name>
<keyword evidence="4" id="KW-0675">Receptor</keyword>
<dbReference type="EMBL" id="CP032382">
    <property type="protein sequence ID" value="AYB30957.1"/>
    <property type="molecule type" value="Genomic_DNA"/>
</dbReference>
<dbReference type="InterPro" id="IPR036942">
    <property type="entry name" value="Beta-barrel_TonB_sf"/>
</dbReference>
<evidence type="ECO:0000256" key="2">
    <source>
        <dbReference type="ARBA" id="ARBA00023136"/>
    </source>
</evidence>
<dbReference type="Proteomes" id="UP000266183">
    <property type="component" value="Chromosome"/>
</dbReference>
<evidence type="ECO:0000256" key="3">
    <source>
        <dbReference type="ARBA" id="ARBA00023237"/>
    </source>
</evidence>